<feature type="region of interest" description="Disordered" evidence="6">
    <location>
        <begin position="482"/>
        <end position="514"/>
    </location>
</feature>
<dbReference type="Pfam" id="PF05140">
    <property type="entry name" value="ResB"/>
    <property type="match status" value="1"/>
</dbReference>
<keyword evidence="10" id="KW-1185">Reference proteome</keyword>
<keyword evidence="2 7" id="KW-0812">Transmembrane</keyword>
<feature type="domain" description="ResB-like" evidence="8">
    <location>
        <begin position="1"/>
        <end position="469"/>
    </location>
</feature>
<gene>
    <name evidence="9" type="ORF">ACFOLH_12785</name>
</gene>
<feature type="transmembrane region" description="Helical" evidence="7">
    <location>
        <begin position="58"/>
        <end position="78"/>
    </location>
</feature>
<organism evidence="9 10">
    <name type="scientific">Aquipuribacter hungaricus</name>
    <dbReference type="NCBI Taxonomy" id="545624"/>
    <lineage>
        <taxon>Bacteria</taxon>
        <taxon>Bacillati</taxon>
        <taxon>Actinomycetota</taxon>
        <taxon>Actinomycetes</taxon>
        <taxon>Micrococcales</taxon>
        <taxon>Intrasporangiaceae</taxon>
        <taxon>Aquipuribacter</taxon>
    </lineage>
</organism>
<dbReference type="PANTHER" id="PTHR31566:SF0">
    <property type="entry name" value="CYTOCHROME C BIOGENESIS PROTEIN CCS1, CHLOROPLASTIC"/>
    <property type="match status" value="1"/>
</dbReference>
<feature type="transmembrane region" description="Helical" evidence="7">
    <location>
        <begin position="151"/>
        <end position="172"/>
    </location>
</feature>
<evidence type="ECO:0000313" key="9">
    <source>
        <dbReference type="EMBL" id="MFC3689218.1"/>
    </source>
</evidence>
<sequence>MRTALILLTLLALAAVPGSLLPQRGVASDPNAVAGFFRENPTMAPWLDRLGLFEVYASPWFAAIYLLLLVSMTGCVLPRCARLWRASRAEPPRAPGNLARLPGHQQADTTLPPAHVLRATAEELRRRGFRVGVDASTVHAEKGYLREVGNLLFHLSLLVLLFGIAVGALFGFEGRVVVAEGGGFANTRSQYDEFSPGPFTDEARLTPFFLTLNTFTARFEQTGPQRGSARDFRADVTLTRRPGSPAEETTIAVNSPLDVRGTKLFLTGNGYAPRVTVRDGEGREVAAGPVIFLPLDGFFTSEGVVKAPDARPEQLGFEGLFLPTAAFDPVTGPYSLSPDTLDPQLLLTAWTGDLGLSDGAPQSVYRLDTTAMDQLSEGGQPLTRALRPGETMTLPDGLGSITFDGVARFANFQIAYDPGKEVSLVAAIMLLVGLTMSLTIPRRRVWVRVHPTDAGTTGVEVAAYSLTRQDPPTELLDELVRLSATGPGSGPGSGPEPIARTKVPARTATPATKE</sequence>
<keyword evidence="5 7" id="KW-0472">Membrane</keyword>
<evidence type="ECO:0000256" key="3">
    <source>
        <dbReference type="ARBA" id="ARBA00022748"/>
    </source>
</evidence>
<protein>
    <submittedName>
        <fullName evidence="9">Cytochrome c biogenesis protein ResB</fullName>
    </submittedName>
</protein>
<accession>A0ABV7WKX8</accession>
<evidence type="ECO:0000313" key="10">
    <source>
        <dbReference type="Proteomes" id="UP001595685"/>
    </source>
</evidence>
<dbReference type="InterPro" id="IPR007816">
    <property type="entry name" value="ResB-like_domain"/>
</dbReference>
<comment type="caution">
    <text evidence="9">The sequence shown here is derived from an EMBL/GenBank/DDBJ whole genome shotgun (WGS) entry which is preliminary data.</text>
</comment>
<dbReference type="RefSeq" id="WP_340288438.1">
    <property type="nucleotide sequence ID" value="NZ_JBBEOI010000002.1"/>
</dbReference>
<evidence type="ECO:0000259" key="8">
    <source>
        <dbReference type="Pfam" id="PF05140"/>
    </source>
</evidence>
<evidence type="ECO:0000256" key="7">
    <source>
        <dbReference type="SAM" id="Phobius"/>
    </source>
</evidence>
<keyword evidence="3" id="KW-0201">Cytochrome c-type biogenesis</keyword>
<keyword evidence="4 7" id="KW-1133">Transmembrane helix</keyword>
<dbReference type="InterPro" id="IPR023494">
    <property type="entry name" value="Cyt_c_bgen_Ccs1/CcsB/ResB"/>
</dbReference>
<dbReference type="Proteomes" id="UP001595685">
    <property type="component" value="Unassembled WGS sequence"/>
</dbReference>
<evidence type="ECO:0000256" key="6">
    <source>
        <dbReference type="SAM" id="MobiDB-lite"/>
    </source>
</evidence>
<name>A0ABV7WKX8_9MICO</name>
<reference evidence="10" key="1">
    <citation type="journal article" date="2019" name="Int. J. Syst. Evol. Microbiol.">
        <title>The Global Catalogue of Microorganisms (GCM) 10K type strain sequencing project: providing services to taxonomists for standard genome sequencing and annotation.</title>
        <authorList>
            <consortium name="The Broad Institute Genomics Platform"/>
            <consortium name="The Broad Institute Genome Sequencing Center for Infectious Disease"/>
            <person name="Wu L."/>
            <person name="Ma J."/>
        </authorList>
    </citation>
    <scope>NUCLEOTIDE SEQUENCE [LARGE SCALE GENOMIC DNA]</scope>
    <source>
        <strain evidence="10">NCAIM B.02333</strain>
    </source>
</reference>
<evidence type="ECO:0000256" key="2">
    <source>
        <dbReference type="ARBA" id="ARBA00022692"/>
    </source>
</evidence>
<dbReference type="PANTHER" id="PTHR31566">
    <property type="entry name" value="CYTOCHROME C BIOGENESIS PROTEIN CCS1, CHLOROPLASTIC"/>
    <property type="match status" value="1"/>
</dbReference>
<proteinExistence type="predicted"/>
<evidence type="ECO:0000256" key="4">
    <source>
        <dbReference type="ARBA" id="ARBA00022989"/>
    </source>
</evidence>
<comment type="subcellular location">
    <subcellularLocation>
        <location evidence="1">Membrane</location>
        <topology evidence="1">Multi-pass membrane protein</topology>
    </subcellularLocation>
</comment>
<evidence type="ECO:0000256" key="1">
    <source>
        <dbReference type="ARBA" id="ARBA00004141"/>
    </source>
</evidence>
<evidence type="ECO:0000256" key="5">
    <source>
        <dbReference type="ARBA" id="ARBA00023136"/>
    </source>
</evidence>
<dbReference type="EMBL" id="JBHRWW010000008">
    <property type="protein sequence ID" value="MFC3689218.1"/>
    <property type="molecule type" value="Genomic_DNA"/>
</dbReference>